<dbReference type="AlphaFoldDB" id="X1B6J1"/>
<sequence>LVIPSNLIPTLMKLINDCLIKKPAVPGIPINEINITDNEKVKTGAVLIAPFISSRKSTQLVLSLYFL</sequence>
<proteinExistence type="predicted"/>
<comment type="caution">
    <text evidence="1">The sequence shown here is derived from an EMBL/GenBank/DDBJ whole genome shotgun (WGS) entry which is preliminary data.</text>
</comment>
<reference evidence="1" key="1">
    <citation type="journal article" date="2014" name="Front. Microbiol.">
        <title>High frequency of phylogenetically diverse reductive dehalogenase-homologous genes in deep subseafloor sedimentary metagenomes.</title>
        <authorList>
            <person name="Kawai M."/>
            <person name="Futagami T."/>
            <person name="Toyoda A."/>
            <person name="Takaki Y."/>
            <person name="Nishi S."/>
            <person name="Hori S."/>
            <person name="Arai W."/>
            <person name="Tsubouchi T."/>
            <person name="Morono Y."/>
            <person name="Uchiyama I."/>
            <person name="Ito T."/>
            <person name="Fujiyama A."/>
            <person name="Inagaki F."/>
            <person name="Takami H."/>
        </authorList>
    </citation>
    <scope>NUCLEOTIDE SEQUENCE</scope>
    <source>
        <strain evidence="1">Expedition CK06-06</strain>
    </source>
</reference>
<organism evidence="1">
    <name type="scientific">marine sediment metagenome</name>
    <dbReference type="NCBI Taxonomy" id="412755"/>
    <lineage>
        <taxon>unclassified sequences</taxon>
        <taxon>metagenomes</taxon>
        <taxon>ecological metagenomes</taxon>
    </lineage>
</organism>
<name>X1B6J1_9ZZZZ</name>
<accession>X1B6J1</accession>
<feature type="non-terminal residue" evidence="1">
    <location>
        <position position="1"/>
    </location>
</feature>
<dbReference type="EMBL" id="BART01027265">
    <property type="protein sequence ID" value="GAG91359.1"/>
    <property type="molecule type" value="Genomic_DNA"/>
</dbReference>
<evidence type="ECO:0000313" key="1">
    <source>
        <dbReference type="EMBL" id="GAG91359.1"/>
    </source>
</evidence>
<gene>
    <name evidence="1" type="ORF">S01H4_48371</name>
</gene>
<protein>
    <submittedName>
        <fullName evidence="1">Uncharacterized protein</fullName>
    </submittedName>
</protein>